<dbReference type="Proteomes" id="UP000001304">
    <property type="component" value="Chromosome"/>
</dbReference>
<evidence type="ECO:0000256" key="3">
    <source>
        <dbReference type="ARBA" id="ARBA00022448"/>
    </source>
</evidence>
<evidence type="ECO:0000256" key="6">
    <source>
        <dbReference type="ARBA" id="ARBA00023136"/>
    </source>
</evidence>
<feature type="transmembrane region" description="Helical" evidence="7">
    <location>
        <begin position="146"/>
        <end position="165"/>
    </location>
</feature>
<feature type="transmembrane region" description="Helical" evidence="7">
    <location>
        <begin position="28"/>
        <end position="47"/>
    </location>
</feature>
<dbReference type="Pfam" id="PF00999">
    <property type="entry name" value="Na_H_Exchanger"/>
    <property type="match status" value="1"/>
</dbReference>
<dbReference type="InterPro" id="IPR006153">
    <property type="entry name" value="Cation/H_exchanger_TM"/>
</dbReference>
<dbReference type="GO" id="GO:1902600">
    <property type="term" value="P:proton transmembrane transport"/>
    <property type="evidence" value="ECO:0007669"/>
    <property type="project" value="InterPro"/>
</dbReference>
<feature type="transmembrane region" description="Helical" evidence="7">
    <location>
        <begin position="383"/>
        <end position="404"/>
    </location>
</feature>
<dbReference type="InterPro" id="IPR038770">
    <property type="entry name" value="Na+/solute_symporter_sf"/>
</dbReference>
<comment type="subcellular location">
    <subcellularLocation>
        <location evidence="1">Membrane</location>
        <topology evidence="1">Multi-pass membrane protein</topology>
    </subcellularLocation>
</comment>
<dbReference type="HOGENOM" id="CLU_543622_0_0_2"/>
<dbReference type="PANTHER" id="PTHR42751">
    <property type="entry name" value="SODIUM/HYDROGEN EXCHANGER FAMILY/TRKA DOMAIN PROTEIN"/>
    <property type="match status" value="1"/>
</dbReference>
<feature type="transmembrane region" description="Helical" evidence="7">
    <location>
        <begin position="410"/>
        <end position="430"/>
    </location>
</feature>
<feature type="transmembrane region" description="Helical" evidence="7">
    <location>
        <begin position="247"/>
        <end position="267"/>
    </location>
</feature>
<dbReference type="Gene3D" id="1.20.1530.20">
    <property type="match status" value="1"/>
</dbReference>
<feature type="transmembrane region" description="Helical" evidence="7">
    <location>
        <begin position="59"/>
        <end position="76"/>
    </location>
</feature>
<evidence type="ECO:0000256" key="7">
    <source>
        <dbReference type="SAM" id="Phobius"/>
    </source>
</evidence>
<sequence length="516" mass="56462">MSFLYGLSLTLVIAVIVASIFEKLRFLPSAGFLLAGFIVKMISLYIAPNLFMSFDVYGFGYYLLVISSILIAFEMGREIGSTGFDPKVVSFIALETTLIMILSISILRAFGLALDEAISVGIALLSSSSTTVYVLTRDVSSSTRSIALSITLLEDIALLTMLSLVRGRGSNPLITLTLTVLMALIGSIIFRYLSRIFYVSRYPYILSIAIALAYAGVAESFASPYLGAFVAGYIIQRNIGSINSSESFTSIAVLLYMLSIGMVFPYINIFRLHIFILVIILSLISIAIRAIAVFLTSLIILGDAREATIISLRMTSISELAPLVALTAVGGGITSHDIAVALVLMPIATIAIAPIIASRSSGIADTIGRYIKVRKVFTRIDDLYRILSDIVYTSIKIVGILIAIAIVTTFLSYIALASIPISVYALYRYYKQLSDKIDKLYSGIGIVARYIVRFFIVLALSLLTVYILTTLSETIQMINILRPYLPIAIPIVIAVIVIDMAIEIMNRYRLKSNQIY</sequence>
<keyword evidence="3" id="KW-0813">Transport</keyword>
<feature type="transmembrane region" description="Helical" evidence="7">
    <location>
        <begin position="205"/>
        <end position="235"/>
    </location>
</feature>
<dbReference type="BioCyc" id="IAGG583356:GHAH-860-MONOMER"/>
<evidence type="ECO:0000256" key="2">
    <source>
        <dbReference type="ARBA" id="ARBA00005551"/>
    </source>
</evidence>
<evidence type="ECO:0000256" key="5">
    <source>
        <dbReference type="ARBA" id="ARBA00022989"/>
    </source>
</evidence>
<feature type="transmembrane region" description="Helical" evidence="7">
    <location>
        <begin position="172"/>
        <end position="193"/>
    </location>
</feature>
<keyword evidence="4 7" id="KW-0812">Transmembrane</keyword>
<feature type="transmembrane region" description="Helical" evidence="7">
    <location>
        <begin position="339"/>
        <end position="362"/>
    </location>
</feature>
<evidence type="ECO:0000313" key="9">
    <source>
        <dbReference type="EMBL" id="ADM27694.1"/>
    </source>
</evidence>
<feature type="transmembrane region" description="Helical" evidence="7">
    <location>
        <begin position="88"/>
        <end position="110"/>
    </location>
</feature>
<feature type="transmembrane region" description="Helical" evidence="7">
    <location>
        <begin position="273"/>
        <end position="302"/>
    </location>
</feature>
<accession>E0STS8</accession>
<evidence type="ECO:0000259" key="8">
    <source>
        <dbReference type="Pfam" id="PF00999"/>
    </source>
</evidence>
<dbReference type="AlphaFoldDB" id="E0STS8"/>
<feature type="transmembrane region" description="Helical" evidence="7">
    <location>
        <begin position="450"/>
        <end position="471"/>
    </location>
</feature>
<gene>
    <name evidence="9" type="ordered locus">Igag_0877</name>
</gene>
<dbReference type="GO" id="GO:0016020">
    <property type="term" value="C:membrane"/>
    <property type="evidence" value="ECO:0007669"/>
    <property type="project" value="UniProtKB-SubCell"/>
</dbReference>
<comment type="similarity">
    <text evidence="2">Belongs to the monovalent cation:proton antiporter 2 (CPA2) transporter (TC 2.A.37) family.</text>
</comment>
<name>E0STS8_IGNAA</name>
<evidence type="ECO:0000256" key="4">
    <source>
        <dbReference type="ARBA" id="ARBA00022692"/>
    </source>
</evidence>
<feature type="transmembrane region" description="Helical" evidence="7">
    <location>
        <begin position="483"/>
        <end position="502"/>
    </location>
</feature>
<keyword evidence="5 7" id="KW-1133">Transmembrane helix</keyword>
<evidence type="ECO:0000256" key="1">
    <source>
        <dbReference type="ARBA" id="ARBA00004141"/>
    </source>
</evidence>
<organism evidence="9 10">
    <name type="scientific">Ignisphaera aggregans (strain DSM 17230 / JCM 13409 / AQ1.S1)</name>
    <dbReference type="NCBI Taxonomy" id="583356"/>
    <lineage>
        <taxon>Archaea</taxon>
        <taxon>Thermoproteota</taxon>
        <taxon>Thermoprotei</taxon>
        <taxon>Desulfurococcales</taxon>
        <taxon>Desulfurococcaceae</taxon>
        <taxon>Ignisphaera</taxon>
    </lineage>
</organism>
<dbReference type="GO" id="GO:0015297">
    <property type="term" value="F:antiporter activity"/>
    <property type="evidence" value="ECO:0007669"/>
    <property type="project" value="InterPro"/>
</dbReference>
<dbReference type="EMBL" id="CP002098">
    <property type="protein sequence ID" value="ADM27694.1"/>
    <property type="molecule type" value="Genomic_DNA"/>
</dbReference>
<keyword evidence="6 7" id="KW-0472">Membrane</keyword>
<keyword evidence="10" id="KW-1185">Reference proteome</keyword>
<feature type="domain" description="Cation/H+ exchanger transmembrane" evidence="8">
    <location>
        <begin position="12"/>
        <end position="356"/>
    </location>
</feature>
<dbReference type="KEGG" id="iag:Igag_0877"/>
<evidence type="ECO:0000313" key="10">
    <source>
        <dbReference type="Proteomes" id="UP000001304"/>
    </source>
</evidence>
<feature type="transmembrane region" description="Helical" evidence="7">
    <location>
        <begin position="314"/>
        <end position="333"/>
    </location>
</feature>
<proteinExistence type="inferred from homology"/>
<feature type="transmembrane region" description="Helical" evidence="7">
    <location>
        <begin position="117"/>
        <end position="134"/>
    </location>
</feature>
<reference evidence="9 10" key="1">
    <citation type="journal article" date="2010" name="Stand. Genomic Sci.">
        <title>Complete genome sequence of Ignisphaera aggregans type strain (AQ1.S1).</title>
        <authorList>
            <person name="Goker M."/>
            <person name="Held B."/>
            <person name="Lapidus A."/>
            <person name="Nolan M."/>
            <person name="Spring S."/>
            <person name="Yasawong M."/>
            <person name="Lucas S."/>
            <person name="Glavina Del Rio T."/>
            <person name="Tice H."/>
            <person name="Cheng J.F."/>
            <person name="Goodwin L."/>
            <person name="Tapia R."/>
            <person name="Pitluck S."/>
            <person name="Liolios K."/>
            <person name="Ivanova N."/>
            <person name="Mavromatis K."/>
            <person name="Mikhailova N."/>
            <person name="Pati A."/>
            <person name="Chen A."/>
            <person name="Palaniappan K."/>
            <person name="Brambilla E."/>
            <person name="Land M."/>
            <person name="Hauser L."/>
            <person name="Chang Y.J."/>
            <person name="Jeffries C.D."/>
            <person name="Brettin T."/>
            <person name="Detter J.C."/>
            <person name="Han C."/>
            <person name="Rohde M."/>
            <person name="Sikorski J."/>
            <person name="Woyke T."/>
            <person name="Bristow J."/>
            <person name="Eisen J.A."/>
            <person name="Markowitz V."/>
            <person name="Hugenholtz P."/>
            <person name="Kyrpides N.C."/>
            <person name="Klenk H.P."/>
        </authorList>
    </citation>
    <scope>NUCLEOTIDE SEQUENCE [LARGE SCALE GENOMIC DNA]</scope>
    <source>
        <strain evidence="10">DSM 17230 / JCM 13409 / AQ1.S1</strain>
    </source>
</reference>
<dbReference type="PANTHER" id="PTHR42751:SF3">
    <property type="entry name" value="SODIUM_GLUTAMATE SYMPORTER"/>
    <property type="match status" value="1"/>
</dbReference>
<protein>
    <submittedName>
        <fullName evidence="9">Transporter, CPA2 family (2.A.37)</fullName>
    </submittedName>
</protein>